<dbReference type="InterPro" id="IPR023214">
    <property type="entry name" value="HAD_sf"/>
</dbReference>
<dbReference type="Gene3D" id="2.70.150.10">
    <property type="entry name" value="Calcium-transporting ATPase, cytoplasmic transduction domain A"/>
    <property type="match status" value="1"/>
</dbReference>
<dbReference type="InterPro" id="IPR008250">
    <property type="entry name" value="ATPase_P-typ_transduc_dom_A_sf"/>
</dbReference>
<keyword evidence="7" id="KW-0472">Membrane</keyword>
<organism evidence="12 13">
    <name type="scientific">Candidatus Fimiplasma intestinipullorum</name>
    <dbReference type="NCBI Taxonomy" id="2840825"/>
    <lineage>
        <taxon>Bacteria</taxon>
        <taxon>Bacillati</taxon>
        <taxon>Bacillota</taxon>
        <taxon>Clostridia</taxon>
        <taxon>Eubacteriales</taxon>
        <taxon>Candidatus Fimiplasma</taxon>
    </lineage>
</organism>
<feature type="domain" description="P-type ATPase A" evidence="11">
    <location>
        <begin position="202"/>
        <end position="302"/>
    </location>
</feature>
<dbReference type="NCBIfam" id="TIGR01494">
    <property type="entry name" value="ATPase_P-type"/>
    <property type="match status" value="1"/>
</dbReference>
<dbReference type="SUPFAM" id="SSF81653">
    <property type="entry name" value="Calcium ATPase, transduction domain A"/>
    <property type="match status" value="1"/>
</dbReference>
<sequence>MARYQLVHDMPGRLRVRLGRYAFDHRTGQLLVPVLSSWPMVRQVEVNERTGSLLFYYDATRKEALLECLDALSLSQLDDTAYQGYLDELASYEKRQKAIFRQYRGQLIRIGLRYMMTKMLPLPLQYFLRCLSARHYLKKGMSSLLAGHLDVPVLDATSITLSLLSQNMQTAGHIMLLLSISALLEDYTRDKTTLSLTEKLSLQTEKVWVKDTTGRHQIASNQLQRGDIVIVSTGAMVPVDGEIISGEAMVNEASFTGEPLSKRVGGGQSVFAGTVVEEGEIEIYTREIQQDSRIQQIISLIETNSQAKAAIQAKAEHLADAIVPYSFIGFLGTLFFTRSLSRAMSLLLVDYSCAIKLSTSVAMISAMQEASRHRILVKGGKYIEAMAQADVIVFDKTGTLTHACPHVQQVVGLGQYSREEVLSIAACLEEHFPHSMANAIVTRAASEGLIHEERHAKVEYIIAHGIASSLDGQRVVIGSSHFVFEDEKIPLTVEVKLAIDQLEREGASSLIYLAIGGQLAGIISIDDPLKQEARSTLVRLRQLGFKKIVMLTGDGRQAASHIASLLDVDDYRYEILPEDKAQYIQELKSQGHVVVMVGDGVNDTPALSSADVSISMQDSSAIARELADVTLLDGRLEEIAVFRSLALELMRRIHLNYAKIVTMNSALIFSGMAGWLPATTGALLHNTSTFVLTALATQPLLKDETS</sequence>
<keyword evidence="6" id="KW-1133">Transmembrane helix</keyword>
<dbReference type="InterPro" id="IPR001757">
    <property type="entry name" value="P_typ_ATPase"/>
</dbReference>
<dbReference type="GO" id="GO:0005524">
    <property type="term" value="F:ATP binding"/>
    <property type="evidence" value="ECO:0007669"/>
    <property type="project" value="UniProtKB-UniRule"/>
</dbReference>
<evidence type="ECO:0000256" key="1">
    <source>
        <dbReference type="ARBA" id="ARBA00004141"/>
    </source>
</evidence>
<comment type="catalytic activity">
    <reaction evidence="9">
        <text>Cd(2+)(in) + ATP + H2O = Cd(2+)(out) + ADP + phosphate + H(+)</text>
        <dbReference type="Rhea" id="RHEA:12132"/>
        <dbReference type="ChEBI" id="CHEBI:15377"/>
        <dbReference type="ChEBI" id="CHEBI:15378"/>
        <dbReference type="ChEBI" id="CHEBI:30616"/>
        <dbReference type="ChEBI" id="CHEBI:43474"/>
        <dbReference type="ChEBI" id="CHEBI:48775"/>
        <dbReference type="ChEBI" id="CHEBI:456216"/>
        <dbReference type="EC" id="7.2.2.21"/>
    </reaction>
</comment>
<dbReference type="PANTHER" id="PTHR48085:SF5">
    <property type="entry name" value="CADMIUM_ZINC-TRANSPORTING ATPASE HMA4-RELATED"/>
    <property type="match status" value="1"/>
</dbReference>
<keyword evidence="5" id="KW-1278">Translocase</keyword>
<dbReference type="SFLD" id="SFLDF00027">
    <property type="entry name" value="p-type_atpase"/>
    <property type="match status" value="1"/>
</dbReference>
<dbReference type="PROSITE" id="PS00154">
    <property type="entry name" value="ATPASE_E1_E2"/>
    <property type="match status" value="1"/>
</dbReference>
<dbReference type="InterPro" id="IPR051014">
    <property type="entry name" value="Cation_Transport_ATPase_IB"/>
</dbReference>
<keyword evidence="10" id="KW-0547">Nucleotide-binding</keyword>
<dbReference type="SFLD" id="SFLDG00002">
    <property type="entry name" value="C1.7:_P-type_atpase_like"/>
    <property type="match status" value="1"/>
</dbReference>
<evidence type="ECO:0000256" key="3">
    <source>
        <dbReference type="ARBA" id="ARBA00022539"/>
    </source>
</evidence>
<evidence type="ECO:0000313" key="12">
    <source>
        <dbReference type="EMBL" id="HIU14700.1"/>
    </source>
</evidence>
<dbReference type="PROSITE" id="PS01229">
    <property type="entry name" value="COF_2"/>
    <property type="match status" value="1"/>
</dbReference>
<dbReference type="GO" id="GO:0046872">
    <property type="term" value="F:metal ion binding"/>
    <property type="evidence" value="ECO:0007669"/>
    <property type="project" value="UniProtKB-KW"/>
</dbReference>
<dbReference type="InterPro" id="IPR023299">
    <property type="entry name" value="ATPase_P-typ_cyto_dom_N"/>
</dbReference>
<dbReference type="Gene3D" id="3.40.1110.10">
    <property type="entry name" value="Calcium-transporting ATPase, cytoplasmic domain N"/>
    <property type="match status" value="1"/>
</dbReference>
<evidence type="ECO:0000256" key="10">
    <source>
        <dbReference type="RuleBase" id="RU362081"/>
    </source>
</evidence>
<evidence type="ECO:0000259" key="11">
    <source>
        <dbReference type="Pfam" id="PF00122"/>
    </source>
</evidence>
<dbReference type="GO" id="GO:0016887">
    <property type="term" value="F:ATP hydrolysis activity"/>
    <property type="evidence" value="ECO:0007669"/>
    <property type="project" value="InterPro"/>
</dbReference>
<keyword evidence="10" id="KW-1003">Cell membrane</keyword>
<evidence type="ECO:0000256" key="9">
    <source>
        <dbReference type="ARBA" id="ARBA00049338"/>
    </source>
</evidence>
<keyword evidence="3" id="KW-0104">Cadmium</keyword>
<dbReference type="Gene3D" id="3.40.50.1000">
    <property type="entry name" value="HAD superfamily/HAD-like"/>
    <property type="match status" value="1"/>
</dbReference>
<dbReference type="GO" id="GO:0005886">
    <property type="term" value="C:plasma membrane"/>
    <property type="evidence" value="ECO:0007669"/>
    <property type="project" value="UniProtKB-SubCell"/>
</dbReference>
<comment type="caution">
    <text evidence="12">The sequence shown here is derived from an EMBL/GenBank/DDBJ whole genome shotgun (WGS) entry which is preliminary data.</text>
</comment>
<dbReference type="InterPro" id="IPR044492">
    <property type="entry name" value="P_typ_ATPase_HD_dom"/>
</dbReference>
<keyword evidence="10" id="KW-0067">ATP-binding</keyword>
<dbReference type="AlphaFoldDB" id="A0A9D1HQ63"/>
<evidence type="ECO:0000256" key="8">
    <source>
        <dbReference type="ARBA" id="ARBA00039103"/>
    </source>
</evidence>
<evidence type="ECO:0000256" key="4">
    <source>
        <dbReference type="ARBA" id="ARBA00022692"/>
    </source>
</evidence>
<dbReference type="SFLD" id="SFLDS00003">
    <property type="entry name" value="Haloacid_Dehalogenase"/>
    <property type="match status" value="1"/>
</dbReference>
<reference evidence="12" key="2">
    <citation type="journal article" date="2021" name="PeerJ">
        <title>Extensive microbial diversity within the chicken gut microbiome revealed by metagenomics and culture.</title>
        <authorList>
            <person name="Gilroy R."/>
            <person name="Ravi A."/>
            <person name="Getino M."/>
            <person name="Pursley I."/>
            <person name="Horton D.L."/>
            <person name="Alikhan N.F."/>
            <person name="Baker D."/>
            <person name="Gharbi K."/>
            <person name="Hall N."/>
            <person name="Watson M."/>
            <person name="Adriaenssens E.M."/>
            <person name="Foster-Nyarko E."/>
            <person name="Jarju S."/>
            <person name="Secka A."/>
            <person name="Antonio M."/>
            <person name="Oren A."/>
            <person name="Chaudhuri R.R."/>
            <person name="La Ragione R."/>
            <person name="Hildebrand F."/>
            <person name="Pallen M.J."/>
        </authorList>
    </citation>
    <scope>NUCLEOTIDE SEQUENCE</scope>
    <source>
        <strain evidence="12">CHK195-11698</strain>
    </source>
</reference>
<keyword evidence="4" id="KW-0812">Transmembrane</keyword>
<accession>A0A9D1HQ63</accession>
<dbReference type="GO" id="GO:0008551">
    <property type="term" value="F:P-type cadmium transporter activity"/>
    <property type="evidence" value="ECO:0007669"/>
    <property type="project" value="UniProtKB-EC"/>
</dbReference>
<dbReference type="EC" id="7.2.2.21" evidence="8"/>
<proteinExistence type="inferred from homology"/>
<dbReference type="InterPro" id="IPR027256">
    <property type="entry name" value="P-typ_ATPase_IB"/>
</dbReference>
<evidence type="ECO:0000256" key="6">
    <source>
        <dbReference type="ARBA" id="ARBA00022989"/>
    </source>
</evidence>
<keyword evidence="10" id="KW-0479">Metal-binding</keyword>
<dbReference type="InterPro" id="IPR036412">
    <property type="entry name" value="HAD-like_sf"/>
</dbReference>
<name>A0A9D1HQ63_9FIRM</name>
<reference evidence="12" key="1">
    <citation type="submission" date="2020-10" db="EMBL/GenBank/DDBJ databases">
        <authorList>
            <person name="Gilroy R."/>
        </authorList>
    </citation>
    <scope>NUCLEOTIDE SEQUENCE</scope>
    <source>
        <strain evidence="12">CHK195-11698</strain>
    </source>
</reference>
<gene>
    <name evidence="12" type="ORF">IAD15_11650</name>
</gene>
<evidence type="ECO:0000256" key="2">
    <source>
        <dbReference type="ARBA" id="ARBA00006024"/>
    </source>
</evidence>
<comment type="similarity">
    <text evidence="2 10">Belongs to the cation transport ATPase (P-type) (TC 3.A.3) family. Type IB subfamily.</text>
</comment>
<comment type="subcellular location">
    <subcellularLocation>
        <location evidence="10">Cell membrane</location>
    </subcellularLocation>
    <subcellularLocation>
        <location evidence="1">Membrane</location>
        <topology evidence="1">Multi-pass membrane protein</topology>
    </subcellularLocation>
</comment>
<dbReference type="InterPro" id="IPR059000">
    <property type="entry name" value="ATPase_P-type_domA"/>
</dbReference>
<dbReference type="Pfam" id="PF00122">
    <property type="entry name" value="E1-E2_ATPase"/>
    <property type="match status" value="1"/>
</dbReference>
<dbReference type="Pfam" id="PF00702">
    <property type="entry name" value="Hydrolase"/>
    <property type="match status" value="1"/>
</dbReference>
<evidence type="ECO:0000256" key="5">
    <source>
        <dbReference type="ARBA" id="ARBA00022967"/>
    </source>
</evidence>
<evidence type="ECO:0000256" key="7">
    <source>
        <dbReference type="ARBA" id="ARBA00023136"/>
    </source>
</evidence>
<dbReference type="EMBL" id="DVMJ01000107">
    <property type="protein sequence ID" value="HIU14700.1"/>
    <property type="molecule type" value="Genomic_DNA"/>
</dbReference>
<protein>
    <recommendedName>
        <fullName evidence="8">Cd(2+)-exporting ATPase</fullName>
        <ecNumber evidence="8">7.2.2.21</ecNumber>
    </recommendedName>
</protein>
<dbReference type="InterPro" id="IPR018303">
    <property type="entry name" value="ATPase_P-typ_P_site"/>
</dbReference>
<dbReference type="NCBIfam" id="TIGR01525">
    <property type="entry name" value="ATPase-IB_hvy"/>
    <property type="match status" value="1"/>
</dbReference>
<evidence type="ECO:0000313" key="13">
    <source>
        <dbReference type="Proteomes" id="UP000824175"/>
    </source>
</evidence>
<dbReference type="PANTHER" id="PTHR48085">
    <property type="entry name" value="CADMIUM/ZINC-TRANSPORTING ATPASE HMA2-RELATED"/>
    <property type="match status" value="1"/>
</dbReference>
<dbReference type="Proteomes" id="UP000824175">
    <property type="component" value="Unassembled WGS sequence"/>
</dbReference>
<dbReference type="PRINTS" id="PR00119">
    <property type="entry name" value="CATATPASE"/>
</dbReference>
<dbReference type="SUPFAM" id="SSF56784">
    <property type="entry name" value="HAD-like"/>
    <property type="match status" value="1"/>
</dbReference>